<organism evidence="1 2">
    <name type="scientific">Jaapia argillacea MUCL 33604</name>
    <dbReference type="NCBI Taxonomy" id="933084"/>
    <lineage>
        <taxon>Eukaryota</taxon>
        <taxon>Fungi</taxon>
        <taxon>Dikarya</taxon>
        <taxon>Basidiomycota</taxon>
        <taxon>Agaricomycotina</taxon>
        <taxon>Agaricomycetes</taxon>
        <taxon>Agaricomycetidae</taxon>
        <taxon>Jaapiales</taxon>
        <taxon>Jaapiaceae</taxon>
        <taxon>Jaapia</taxon>
    </lineage>
</organism>
<dbReference type="Proteomes" id="UP000027265">
    <property type="component" value="Unassembled WGS sequence"/>
</dbReference>
<reference evidence="2" key="1">
    <citation type="journal article" date="2014" name="Proc. Natl. Acad. Sci. U.S.A.">
        <title>Extensive sampling of basidiomycete genomes demonstrates inadequacy of the white-rot/brown-rot paradigm for wood decay fungi.</title>
        <authorList>
            <person name="Riley R."/>
            <person name="Salamov A.A."/>
            <person name="Brown D.W."/>
            <person name="Nagy L.G."/>
            <person name="Floudas D."/>
            <person name="Held B.W."/>
            <person name="Levasseur A."/>
            <person name="Lombard V."/>
            <person name="Morin E."/>
            <person name="Otillar R."/>
            <person name="Lindquist E.A."/>
            <person name="Sun H."/>
            <person name="LaButti K.M."/>
            <person name="Schmutz J."/>
            <person name="Jabbour D."/>
            <person name="Luo H."/>
            <person name="Baker S.E."/>
            <person name="Pisabarro A.G."/>
            <person name="Walton J.D."/>
            <person name="Blanchette R.A."/>
            <person name="Henrissat B."/>
            <person name="Martin F."/>
            <person name="Cullen D."/>
            <person name="Hibbett D.S."/>
            <person name="Grigoriev I.V."/>
        </authorList>
    </citation>
    <scope>NUCLEOTIDE SEQUENCE [LARGE SCALE GENOMIC DNA]</scope>
    <source>
        <strain evidence="2">MUCL 33604</strain>
    </source>
</reference>
<evidence type="ECO:0000313" key="2">
    <source>
        <dbReference type="Proteomes" id="UP000027265"/>
    </source>
</evidence>
<dbReference type="AlphaFoldDB" id="A0A067PD67"/>
<accession>A0A067PD67</accession>
<protein>
    <submittedName>
        <fullName evidence="1">Uncharacterized protein</fullName>
    </submittedName>
</protein>
<proteinExistence type="predicted"/>
<keyword evidence="2" id="KW-1185">Reference proteome</keyword>
<dbReference type="EMBL" id="KL197745">
    <property type="protein sequence ID" value="KDQ51795.1"/>
    <property type="molecule type" value="Genomic_DNA"/>
</dbReference>
<sequence length="151" mass="16977">MGSVIIHEDWTRFDFYAHRVRRLNYAHDGSVDCSIFKEIPKYRAGPLLPALRSLEWSHEMHAIGHPVMCIEGEFVLETLPFITSSLREIDLSTHAPFSLQLPREDEILQTFLDALPSKCPSLETLALGESMRDAAFSSLGITGICTLCLSK</sequence>
<dbReference type="InParanoid" id="A0A067PD67"/>
<dbReference type="HOGENOM" id="CLU_1731728_0_0_1"/>
<dbReference type="OrthoDB" id="3543113at2759"/>
<gene>
    <name evidence="1" type="ORF">JAAARDRAFT_40820</name>
</gene>
<name>A0A067PD67_9AGAM</name>
<evidence type="ECO:0000313" key="1">
    <source>
        <dbReference type="EMBL" id="KDQ51795.1"/>
    </source>
</evidence>